<organism evidence="1 2">
    <name type="scientific">Ambrosia artemisiifolia</name>
    <name type="common">Common ragweed</name>
    <dbReference type="NCBI Taxonomy" id="4212"/>
    <lineage>
        <taxon>Eukaryota</taxon>
        <taxon>Viridiplantae</taxon>
        <taxon>Streptophyta</taxon>
        <taxon>Embryophyta</taxon>
        <taxon>Tracheophyta</taxon>
        <taxon>Spermatophyta</taxon>
        <taxon>Magnoliopsida</taxon>
        <taxon>eudicotyledons</taxon>
        <taxon>Gunneridae</taxon>
        <taxon>Pentapetalae</taxon>
        <taxon>asterids</taxon>
        <taxon>campanulids</taxon>
        <taxon>Asterales</taxon>
        <taxon>Asteraceae</taxon>
        <taxon>Asteroideae</taxon>
        <taxon>Heliantheae alliance</taxon>
        <taxon>Heliantheae</taxon>
        <taxon>Ambrosia</taxon>
    </lineage>
</organism>
<protein>
    <submittedName>
        <fullName evidence="1">Uncharacterized protein</fullName>
    </submittedName>
</protein>
<proteinExistence type="predicted"/>
<feature type="non-terminal residue" evidence="1">
    <location>
        <position position="113"/>
    </location>
</feature>
<accession>A0AAD5GWG2</accession>
<evidence type="ECO:0000313" key="1">
    <source>
        <dbReference type="EMBL" id="KAI7754228.1"/>
    </source>
</evidence>
<name>A0AAD5GWG2_AMBAR</name>
<feature type="non-terminal residue" evidence="1">
    <location>
        <position position="1"/>
    </location>
</feature>
<evidence type="ECO:0000313" key="2">
    <source>
        <dbReference type="Proteomes" id="UP001206925"/>
    </source>
</evidence>
<dbReference type="EMBL" id="JAMZMK010004095">
    <property type="protein sequence ID" value="KAI7754228.1"/>
    <property type="molecule type" value="Genomic_DNA"/>
</dbReference>
<dbReference type="Proteomes" id="UP001206925">
    <property type="component" value="Unassembled WGS sequence"/>
</dbReference>
<reference evidence="1" key="1">
    <citation type="submission" date="2022-06" db="EMBL/GenBank/DDBJ databases">
        <title>Uncovering the hologenomic basis of an extraordinary plant invasion.</title>
        <authorList>
            <person name="Bieker V.C."/>
            <person name="Martin M.D."/>
            <person name="Gilbert T."/>
            <person name="Hodgins K."/>
            <person name="Battlay P."/>
            <person name="Petersen B."/>
            <person name="Wilson J."/>
        </authorList>
    </citation>
    <scope>NUCLEOTIDE SEQUENCE</scope>
    <source>
        <strain evidence="1">AA19_3_7</strain>
        <tissue evidence="1">Leaf</tissue>
    </source>
</reference>
<sequence length="113" mass="12850">INFMFVDHLCSVWLYVAKEFLPRFRVAGFTSGIKEYLSIDASLRQHQSRTYEPYHKLSNKQIQEESVHLLLQGNNVLALTSNKKLNAGPRGNAKVAELSERIGLTDKRFAGVE</sequence>
<dbReference type="AlphaFoldDB" id="A0AAD5GWG2"/>
<comment type="caution">
    <text evidence="1">The sequence shown here is derived from an EMBL/GenBank/DDBJ whole genome shotgun (WGS) entry which is preliminary data.</text>
</comment>
<keyword evidence="2" id="KW-1185">Reference proteome</keyword>
<gene>
    <name evidence="1" type="ORF">M8C21_005982</name>
</gene>